<evidence type="ECO:0000313" key="2">
    <source>
        <dbReference type="EMBL" id="MBB5959392.1"/>
    </source>
</evidence>
<dbReference type="EMBL" id="JACHJN010000011">
    <property type="protein sequence ID" value="MBB5959392.1"/>
    <property type="molecule type" value="Genomic_DNA"/>
</dbReference>
<dbReference type="AlphaFoldDB" id="A0A841CLM9"/>
<gene>
    <name evidence="2" type="ORF">FHS29_006013</name>
</gene>
<organism evidence="2 3">
    <name type="scientific">Saccharothrix tamanrassetensis</name>
    <dbReference type="NCBI Taxonomy" id="1051531"/>
    <lineage>
        <taxon>Bacteria</taxon>
        <taxon>Bacillati</taxon>
        <taxon>Actinomycetota</taxon>
        <taxon>Actinomycetes</taxon>
        <taxon>Pseudonocardiales</taxon>
        <taxon>Pseudonocardiaceae</taxon>
        <taxon>Saccharothrix</taxon>
    </lineage>
</organism>
<dbReference type="RefSeq" id="WP_184696254.1">
    <property type="nucleotide sequence ID" value="NZ_JACHJN010000011.1"/>
</dbReference>
<evidence type="ECO:0000256" key="1">
    <source>
        <dbReference type="SAM" id="Phobius"/>
    </source>
</evidence>
<keyword evidence="3" id="KW-1185">Reference proteome</keyword>
<reference evidence="2 3" key="1">
    <citation type="submission" date="2020-08" db="EMBL/GenBank/DDBJ databases">
        <title>Genomic Encyclopedia of Type Strains, Phase III (KMG-III): the genomes of soil and plant-associated and newly described type strains.</title>
        <authorList>
            <person name="Whitman W."/>
        </authorList>
    </citation>
    <scope>NUCLEOTIDE SEQUENCE [LARGE SCALE GENOMIC DNA]</scope>
    <source>
        <strain evidence="2 3">CECT 8640</strain>
    </source>
</reference>
<sequence length="692" mass="74458">MTQPMDDEPNEAEQRLADAIRGGDEVVEHSASGERIRGSFLGSHLLWDGQPHPRILKLYDAHLTGRLDLEAGAVAYPVHFRNCRFDEPPNLEQAAIPAVYFTDCALPGLDCGQVTVSSNVELTGGASTGTVDFRGARVGGQWRLTGIHLVNAGGVALSADGIVVGQDAACSDGFVADGAVRMIGARIGGQFDCENATFRNPGGIALELSGLVVKEKMFWRNGFRVEGEARLRGARVKGRIDCAKAEFRNPHEVALSAEGLRAGSDVLLGEGCSVKGEVDLTGCDIRGQLILTGGTFGNPGRTALDLARARVAQNVLCRSGFVAKGTVLLVGAEIRGNLWCEGGRFENSTDTALDAVGLTVHRDLVLGERPTRHGTGTGTGTDGFYAEGRVVLSGSTIGGNFSCAGGKFTNRPNALECVQVEVRQSADFERVLARGRIDLCGARIGGQLSFADAVIGDDDWALVLKGAVIGGPLRLKFADKPKGGVDLYQVRAAHLDDRETKWPDRMRLNGFVYGALAEGGPDVGKRIDWLKRNWEYTPQVYLQLASLYEAQGLHNYAKDVLVAGEDARRAARKGMTGRLSRVSDLALKYTVGYGYRPFLVLIWIAVLWLLGWGVFSFIGKEGFKPVRPDACLEFQPFVYTLDLLLPVVTLKQRDFWVPEGLALGVSTGLTIVGWVLAICLVTGLGKAFKREL</sequence>
<feature type="transmembrane region" description="Helical" evidence="1">
    <location>
        <begin position="661"/>
        <end position="684"/>
    </location>
</feature>
<evidence type="ECO:0000313" key="3">
    <source>
        <dbReference type="Proteomes" id="UP000547510"/>
    </source>
</evidence>
<dbReference type="Proteomes" id="UP000547510">
    <property type="component" value="Unassembled WGS sequence"/>
</dbReference>
<keyword evidence="1" id="KW-0812">Transmembrane</keyword>
<keyword evidence="1" id="KW-1133">Transmembrane helix</keyword>
<proteinExistence type="predicted"/>
<name>A0A841CLM9_9PSEU</name>
<protein>
    <recommendedName>
        <fullName evidence="4">Membrane-associated oxidoreductase</fullName>
    </recommendedName>
</protein>
<keyword evidence="1" id="KW-0472">Membrane</keyword>
<comment type="caution">
    <text evidence="2">The sequence shown here is derived from an EMBL/GenBank/DDBJ whole genome shotgun (WGS) entry which is preliminary data.</text>
</comment>
<feature type="transmembrane region" description="Helical" evidence="1">
    <location>
        <begin position="598"/>
        <end position="618"/>
    </location>
</feature>
<accession>A0A841CLM9</accession>
<evidence type="ECO:0008006" key="4">
    <source>
        <dbReference type="Google" id="ProtNLM"/>
    </source>
</evidence>